<dbReference type="InterPro" id="IPR050710">
    <property type="entry name" value="Band7/mec-2_domain"/>
</dbReference>
<dbReference type="Proteomes" id="UP001230188">
    <property type="component" value="Unassembled WGS sequence"/>
</dbReference>
<evidence type="ECO:0000313" key="2">
    <source>
        <dbReference type="Proteomes" id="UP001230188"/>
    </source>
</evidence>
<dbReference type="AlphaFoldDB" id="A0AAD7UGI7"/>
<proteinExistence type="predicted"/>
<protein>
    <submittedName>
        <fullName evidence="1">Uncharacterized protein</fullName>
    </submittedName>
</protein>
<accession>A0AAD7UGI7</accession>
<name>A0AAD7UGI7_9STRA</name>
<dbReference type="EMBL" id="JAQMWT010000318">
    <property type="protein sequence ID" value="KAJ8605008.1"/>
    <property type="molecule type" value="Genomic_DNA"/>
</dbReference>
<organism evidence="1 2">
    <name type="scientific">Chrysophaeum taylorii</name>
    <dbReference type="NCBI Taxonomy" id="2483200"/>
    <lineage>
        <taxon>Eukaryota</taxon>
        <taxon>Sar</taxon>
        <taxon>Stramenopiles</taxon>
        <taxon>Ochrophyta</taxon>
        <taxon>Pelagophyceae</taxon>
        <taxon>Pelagomonadales</taxon>
        <taxon>Pelagomonadaceae</taxon>
        <taxon>Chrysophaeum</taxon>
    </lineage>
</organism>
<comment type="caution">
    <text evidence="1">The sequence shown here is derived from an EMBL/GenBank/DDBJ whole genome shotgun (WGS) entry which is preliminary data.</text>
</comment>
<reference evidence="1" key="1">
    <citation type="submission" date="2023-01" db="EMBL/GenBank/DDBJ databases">
        <title>Metagenome sequencing of chrysophaentin producing Chrysophaeum taylorii.</title>
        <authorList>
            <person name="Davison J."/>
            <person name="Bewley C."/>
        </authorList>
    </citation>
    <scope>NUCLEOTIDE SEQUENCE</scope>
    <source>
        <strain evidence="1">NIES-1699</strain>
    </source>
</reference>
<dbReference type="PANTHER" id="PTHR43327:SF31">
    <property type="entry name" value="HYPERSENSITIVE-INDUCED RESPONSE PROTEIN 2"/>
    <property type="match status" value="1"/>
</dbReference>
<keyword evidence="2" id="KW-1185">Reference proteome</keyword>
<evidence type="ECO:0000313" key="1">
    <source>
        <dbReference type="EMBL" id="KAJ8605008.1"/>
    </source>
</evidence>
<gene>
    <name evidence="1" type="ORF">CTAYLR_004556</name>
</gene>
<sequence>MLRTRASVIPLDEIFTAPILESSENLSAKMSEFGYEILTTLITGIDPDPRVKASMNEIDAQRRLKLAQIHVAEATKAIHIKRAEADAEVKYLQGVGLARMRAAISDGIEQAYSEFGDDATDLLLTAQHVDALDHVAASHPPGGLFLPTGLDALTTLKDRLTIFKNSTVLATTN</sequence>
<dbReference type="PANTHER" id="PTHR43327">
    <property type="entry name" value="STOMATIN-LIKE PROTEIN 2, MITOCHONDRIAL"/>
    <property type="match status" value="1"/>
</dbReference>